<gene>
    <name evidence="2" type="ORF">TM5383_02993</name>
</gene>
<dbReference type="STRING" id="340021.TM5383_02993"/>
<accession>A0A0N7M2C9</accession>
<dbReference type="Pfam" id="PF13761">
    <property type="entry name" value="DUF4166"/>
    <property type="match status" value="1"/>
</dbReference>
<dbReference type="OrthoDB" id="528778at2"/>
<dbReference type="RefSeq" id="WP_058319806.1">
    <property type="nucleotide sequence ID" value="NZ_CYSF01000017.1"/>
</dbReference>
<organism evidence="2 3">
    <name type="scientific">Thalassovita mediterranea</name>
    <dbReference type="NCBI Taxonomy" id="340021"/>
    <lineage>
        <taxon>Bacteria</taxon>
        <taxon>Pseudomonadati</taxon>
        <taxon>Pseudomonadota</taxon>
        <taxon>Alphaproteobacteria</taxon>
        <taxon>Rhodobacterales</taxon>
        <taxon>Roseobacteraceae</taxon>
        <taxon>Thalassovita</taxon>
    </lineage>
</organism>
<proteinExistence type="predicted"/>
<dbReference type="AlphaFoldDB" id="A0A0N7M2C9"/>
<sequence>MDPFGQAIAAQDLIVADVVRRFHDVADTAQYRGTATVERGRGWLVQLILRLAGFPPDQTDAPVMLTLTRTDTGACWQRDFDGHLTTSFLCYDPDSHAIVERLGPFKVTMGIHAAAGRLHVAVIGMRLGPLKLPRLFWPRSDSVEQAGADGRFQFDIAADLPLLGRLIRYHGSVAVAGDDASLSL</sequence>
<name>A0A0N7M2C9_9RHOB</name>
<reference evidence="2 3" key="1">
    <citation type="submission" date="2015-09" db="EMBL/GenBank/DDBJ databases">
        <authorList>
            <consortium name="Swine Surveillance"/>
        </authorList>
    </citation>
    <scope>NUCLEOTIDE SEQUENCE [LARGE SCALE GENOMIC DNA]</scope>
    <source>
        <strain evidence="2 3">CECT 8383</strain>
    </source>
</reference>
<feature type="domain" description="DUF4166" evidence="1">
    <location>
        <begin position="18"/>
        <end position="172"/>
    </location>
</feature>
<evidence type="ECO:0000259" key="1">
    <source>
        <dbReference type="Pfam" id="PF13761"/>
    </source>
</evidence>
<dbReference type="EMBL" id="CYSF01000017">
    <property type="protein sequence ID" value="CUH85755.1"/>
    <property type="molecule type" value="Genomic_DNA"/>
</dbReference>
<keyword evidence="3" id="KW-1185">Reference proteome</keyword>
<dbReference type="Proteomes" id="UP000051681">
    <property type="component" value="Unassembled WGS sequence"/>
</dbReference>
<dbReference type="InterPro" id="IPR025311">
    <property type="entry name" value="DUF4166"/>
</dbReference>
<evidence type="ECO:0000313" key="3">
    <source>
        <dbReference type="Proteomes" id="UP000051681"/>
    </source>
</evidence>
<protein>
    <recommendedName>
        <fullName evidence="1">DUF4166 domain-containing protein</fullName>
    </recommendedName>
</protein>
<evidence type="ECO:0000313" key="2">
    <source>
        <dbReference type="EMBL" id="CUH85755.1"/>
    </source>
</evidence>